<name>A0A0B1TDQ4_OESDE</name>
<proteinExistence type="predicted"/>
<evidence type="ECO:0000313" key="2">
    <source>
        <dbReference type="EMBL" id="KHJ94236.1"/>
    </source>
</evidence>
<sequence>MKEKEGMKGKGKAKRLGVDAAEKLKNKETVSITFDSVTRLDISNGVILNSCHRHPAMSERIKHRHNLFYNFKIAELKQGQVTKTNVPYFVRDRRPYEQHKFDIVYADAGGIIIKRCNIYEKECLYRYSIPQHAKEEGPIPFKSFCLYLDNSTTTTRLDIYPAIIFENLISPFKKVKSMDLQNQRGGMEDMVEKDQTPSTSHRPIQVLGFITFIYLCIFFFYAFKPHRTSNLVELSAMMEDELTRLSILTNEAVEKIRVTRAEKISPSLLLMKHPEDPTQESLEDVCCPGSTCDASLCINEHHLHEYWEH</sequence>
<evidence type="ECO:0000256" key="1">
    <source>
        <dbReference type="SAM" id="Phobius"/>
    </source>
</evidence>
<accession>A0A0B1TDQ4</accession>
<gene>
    <name evidence="2" type="ORF">OESDEN_05838</name>
</gene>
<dbReference type="Proteomes" id="UP000053660">
    <property type="component" value="Unassembled WGS sequence"/>
</dbReference>
<keyword evidence="1" id="KW-1133">Transmembrane helix</keyword>
<dbReference type="AlphaFoldDB" id="A0A0B1TDQ4"/>
<organism evidence="2 3">
    <name type="scientific">Oesophagostomum dentatum</name>
    <name type="common">Nodular worm</name>
    <dbReference type="NCBI Taxonomy" id="61180"/>
    <lineage>
        <taxon>Eukaryota</taxon>
        <taxon>Metazoa</taxon>
        <taxon>Ecdysozoa</taxon>
        <taxon>Nematoda</taxon>
        <taxon>Chromadorea</taxon>
        <taxon>Rhabditida</taxon>
        <taxon>Rhabditina</taxon>
        <taxon>Rhabditomorpha</taxon>
        <taxon>Strongyloidea</taxon>
        <taxon>Strongylidae</taxon>
        <taxon>Oesophagostomum</taxon>
    </lineage>
</organism>
<keyword evidence="1" id="KW-0472">Membrane</keyword>
<dbReference type="EMBL" id="KN550409">
    <property type="protein sequence ID" value="KHJ94236.1"/>
    <property type="molecule type" value="Genomic_DNA"/>
</dbReference>
<dbReference type="OrthoDB" id="5858197at2759"/>
<keyword evidence="3" id="KW-1185">Reference proteome</keyword>
<protein>
    <submittedName>
        <fullName evidence="2">Uncharacterized protein</fullName>
    </submittedName>
</protein>
<feature type="transmembrane region" description="Helical" evidence="1">
    <location>
        <begin position="204"/>
        <end position="223"/>
    </location>
</feature>
<reference evidence="2 3" key="1">
    <citation type="submission" date="2014-03" db="EMBL/GenBank/DDBJ databases">
        <title>Draft genome of the hookworm Oesophagostomum dentatum.</title>
        <authorList>
            <person name="Mitreva M."/>
        </authorList>
    </citation>
    <scope>NUCLEOTIDE SEQUENCE [LARGE SCALE GENOMIC DNA]</scope>
    <source>
        <strain evidence="2 3">OD-Hann</strain>
    </source>
</reference>
<evidence type="ECO:0000313" key="3">
    <source>
        <dbReference type="Proteomes" id="UP000053660"/>
    </source>
</evidence>
<keyword evidence="1" id="KW-0812">Transmembrane</keyword>